<evidence type="ECO:0000256" key="10">
    <source>
        <dbReference type="ARBA" id="ARBA00022786"/>
    </source>
</evidence>
<protein>
    <recommendedName>
        <fullName evidence="4">RING-type E3 ubiquitin transferase</fullName>
        <ecNumber evidence="4">2.3.2.27</ecNumber>
    </recommendedName>
</protein>
<dbReference type="PROSITE" id="PS50089">
    <property type="entry name" value="ZF_RING_2"/>
    <property type="match status" value="1"/>
</dbReference>
<evidence type="ECO:0000256" key="9">
    <source>
        <dbReference type="ARBA" id="ARBA00022771"/>
    </source>
</evidence>
<dbReference type="InterPro" id="IPR046948">
    <property type="entry name" value="ATL20-22-like"/>
</dbReference>
<dbReference type="GO" id="GO:0008270">
    <property type="term" value="F:zinc ion binding"/>
    <property type="evidence" value="ECO:0007669"/>
    <property type="project" value="UniProtKB-KW"/>
</dbReference>
<evidence type="ECO:0000256" key="11">
    <source>
        <dbReference type="ARBA" id="ARBA00022833"/>
    </source>
</evidence>
<evidence type="ECO:0000256" key="4">
    <source>
        <dbReference type="ARBA" id="ARBA00012483"/>
    </source>
</evidence>
<dbReference type="GO" id="GO:0030247">
    <property type="term" value="F:polysaccharide binding"/>
    <property type="evidence" value="ECO:0007669"/>
    <property type="project" value="InterPro"/>
</dbReference>
<evidence type="ECO:0000313" key="19">
    <source>
        <dbReference type="RefSeq" id="XP_021818633.1"/>
    </source>
</evidence>
<name>A0A6P5SYB7_PRUAV</name>
<evidence type="ECO:0000256" key="14">
    <source>
        <dbReference type="ARBA" id="ARBA00024209"/>
    </source>
</evidence>
<evidence type="ECO:0000256" key="3">
    <source>
        <dbReference type="ARBA" id="ARBA00004906"/>
    </source>
</evidence>
<keyword evidence="7" id="KW-0479">Metal-binding</keyword>
<comment type="similarity">
    <text evidence="14">Belongs to the RING-type zinc finger family. ATL subfamily.</text>
</comment>
<keyword evidence="6 16" id="KW-0812">Transmembrane</keyword>
<proteinExistence type="inferred from homology"/>
<evidence type="ECO:0000313" key="18">
    <source>
        <dbReference type="Proteomes" id="UP000515124"/>
    </source>
</evidence>
<dbReference type="Gene3D" id="3.30.40.10">
    <property type="entry name" value="Zinc/RING finger domain, C3HC4 (zinc finger)"/>
    <property type="match status" value="1"/>
</dbReference>
<dbReference type="SUPFAM" id="SSF57850">
    <property type="entry name" value="RING/U-box"/>
    <property type="match status" value="1"/>
</dbReference>
<keyword evidence="9 15" id="KW-0863">Zinc-finger</keyword>
<evidence type="ECO:0000256" key="1">
    <source>
        <dbReference type="ARBA" id="ARBA00000900"/>
    </source>
</evidence>
<comment type="catalytic activity">
    <reaction evidence="1">
        <text>S-ubiquitinyl-[E2 ubiquitin-conjugating enzyme]-L-cysteine + [acceptor protein]-L-lysine = [E2 ubiquitin-conjugating enzyme]-L-cysteine + N(6)-ubiquitinyl-[acceptor protein]-L-lysine.</text>
        <dbReference type="EC" id="2.3.2.27"/>
    </reaction>
</comment>
<comment type="pathway">
    <text evidence="3">Protein modification; protein ubiquitination.</text>
</comment>
<keyword evidence="13 16" id="KW-0472">Membrane</keyword>
<keyword evidence="18" id="KW-1185">Reference proteome</keyword>
<feature type="domain" description="RING-type" evidence="17">
    <location>
        <begin position="353"/>
        <end position="395"/>
    </location>
</feature>
<keyword evidence="10" id="KW-0833">Ubl conjugation pathway</keyword>
<dbReference type="EC" id="2.3.2.27" evidence="4"/>
<dbReference type="PANTHER" id="PTHR46279:SF31">
    <property type="entry name" value="RING-H2 FINGER PROTEIN ATL20-LIKE ISOFORM X1"/>
    <property type="match status" value="1"/>
</dbReference>
<dbReference type="GO" id="GO:0061630">
    <property type="term" value="F:ubiquitin protein ligase activity"/>
    <property type="evidence" value="ECO:0007669"/>
    <property type="project" value="UniProtKB-EC"/>
</dbReference>
<gene>
    <name evidence="19" type="primary">LOC110760640</name>
</gene>
<keyword evidence="5" id="KW-0808">Transferase</keyword>
<keyword evidence="8" id="KW-0732">Signal</keyword>
<dbReference type="KEGG" id="pavi:110760640"/>
<evidence type="ECO:0000256" key="16">
    <source>
        <dbReference type="SAM" id="Phobius"/>
    </source>
</evidence>
<comment type="subcellular location">
    <subcellularLocation>
        <location evidence="2">Membrane</location>
        <topology evidence="2">Single-pass membrane protein</topology>
    </subcellularLocation>
</comment>
<accession>A0A6P5SYB7</accession>
<dbReference type="Pfam" id="PF13947">
    <property type="entry name" value="GUB_WAK_bind"/>
    <property type="match status" value="1"/>
</dbReference>
<reference evidence="19" key="1">
    <citation type="submission" date="2025-08" db="UniProtKB">
        <authorList>
            <consortium name="RefSeq"/>
        </authorList>
    </citation>
    <scope>IDENTIFICATION</scope>
</reference>
<feature type="transmembrane region" description="Helical" evidence="16">
    <location>
        <begin position="271"/>
        <end position="293"/>
    </location>
</feature>
<dbReference type="InterPro" id="IPR025287">
    <property type="entry name" value="WAK_GUB"/>
</dbReference>
<dbReference type="Proteomes" id="UP000515124">
    <property type="component" value="Unplaced"/>
</dbReference>
<sequence>MAVATQNVGLVDHRLSLWFTSYMENIKIFTFFILFLFLLFLPHTAVTKTTCGSSTCTAGGPLVNFPFQLRNYQASSCGYPGFDISCHNNSQTILTLPSFGDFTVESIDYNGQVVTINDPDKCLPARLLNHETSLVEYSPFSYLSFGGPMNYTFLNCSSSKPSILPARIISCLSTAYYKVIALPTSWLLPPDPILLPHCNEISTTLVPTSLEWEHFNDGLELTWEVPDCRSCEVRGQACGLKNGKSLEIRCFGPSKIHTVRASSGPSRAVKYGIMMAIGIAPLLFIIWLVLYMCGRMMIEVNGQNHRHITELSIVTNQQLPTIVTGLDAPTIESYPTTLLGESWELPKPNDNTCPICLSEYQSKETLRTIPECNHYFHANCVDKWLRLNATCPLCRNPQDRHNNISHLVIEI</sequence>
<dbReference type="AlphaFoldDB" id="A0A6P5SYB7"/>
<evidence type="ECO:0000256" key="15">
    <source>
        <dbReference type="PROSITE-ProRule" id="PRU00175"/>
    </source>
</evidence>
<evidence type="ECO:0000256" key="12">
    <source>
        <dbReference type="ARBA" id="ARBA00022989"/>
    </source>
</evidence>
<dbReference type="InterPro" id="IPR001841">
    <property type="entry name" value="Znf_RING"/>
</dbReference>
<dbReference type="GeneID" id="110760640"/>
<keyword evidence="11" id="KW-0862">Zinc</keyword>
<evidence type="ECO:0000256" key="13">
    <source>
        <dbReference type="ARBA" id="ARBA00023136"/>
    </source>
</evidence>
<dbReference type="Pfam" id="PF13639">
    <property type="entry name" value="zf-RING_2"/>
    <property type="match status" value="1"/>
</dbReference>
<dbReference type="RefSeq" id="XP_021818633.1">
    <property type="nucleotide sequence ID" value="XM_021962941.1"/>
</dbReference>
<dbReference type="PANTHER" id="PTHR46279">
    <property type="entry name" value="RING/U-BOX SUPERFAMILY PROTEIN"/>
    <property type="match status" value="1"/>
</dbReference>
<evidence type="ECO:0000256" key="2">
    <source>
        <dbReference type="ARBA" id="ARBA00004167"/>
    </source>
</evidence>
<dbReference type="InterPro" id="IPR013083">
    <property type="entry name" value="Znf_RING/FYVE/PHD"/>
</dbReference>
<dbReference type="CDD" id="cd16461">
    <property type="entry name" value="RING-H2_EL5-like"/>
    <property type="match status" value="1"/>
</dbReference>
<keyword evidence="12 16" id="KW-1133">Transmembrane helix</keyword>
<evidence type="ECO:0000256" key="6">
    <source>
        <dbReference type="ARBA" id="ARBA00022692"/>
    </source>
</evidence>
<evidence type="ECO:0000259" key="17">
    <source>
        <dbReference type="PROSITE" id="PS50089"/>
    </source>
</evidence>
<dbReference type="SMART" id="SM00184">
    <property type="entry name" value="RING"/>
    <property type="match status" value="1"/>
</dbReference>
<organism evidence="18 19">
    <name type="scientific">Prunus avium</name>
    <name type="common">Cherry</name>
    <name type="synonym">Cerasus avium</name>
    <dbReference type="NCBI Taxonomy" id="42229"/>
    <lineage>
        <taxon>Eukaryota</taxon>
        <taxon>Viridiplantae</taxon>
        <taxon>Streptophyta</taxon>
        <taxon>Embryophyta</taxon>
        <taxon>Tracheophyta</taxon>
        <taxon>Spermatophyta</taxon>
        <taxon>Magnoliopsida</taxon>
        <taxon>eudicotyledons</taxon>
        <taxon>Gunneridae</taxon>
        <taxon>Pentapetalae</taxon>
        <taxon>rosids</taxon>
        <taxon>fabids</taxon>
        <taxon>Rosales</taxon>
        <taxon>Rosaceae</taxon>
        <taxon>Amygdaloideae</taxon>
        <taxon>Amygdaleae</taxon>
        <taxon>Prunus</taxon>
    </lineage>
</organism>
<feature type="transmembrane region" description="Helical" evidence="16">
    <location>
        <begin position="28"/>
        <end position="46"/>
    </location>
</feature>
<evidence type="ECO:0000256" key="5">
    <source>
        <dbReference type="ARBA" id="ARBA00022679"/>
    </source>
</evidence>
<evidence type="ECO:0000256" key="7">
    <source>
        <dbReference type="ARBA" id="ARBA00022723"/>
    </source>
</evidence>
<dbReference type="GO" id="GO:0016020">
    <property type="term" value="C:membrane"/>
    <property type="evidence" value="ECO:0007669"/>
    <property type="project" value="UniProtKB-SubCell"/>
</dbReference>
<evidence type="ECO:0000256" key="8">
    <source>
        <dbReference type="ARBA" id="ARBA00022729"/>
    </source>
</evidence>